<keyword evidence="1" id="KW-0472">Membrane</keyword>
<dbReference type="EMBL" id="CP043451">
    <property type="protein sequence ID" value="QEM05169.1"/>
    <property type="molecule type" value="Genomic_DNA"/>
</dbReference>
<protein>
    <submittedName>
        <fullName evidence="4">TonB-dependent receptor</fullName>
    </submittedName>
</protein>
<organism evidence="4 6">
    <name type="scientific">Mucilaginibacter rubeus</name>
    <dbReference type="NCBI Taxonomy" id="2027860"/>
    <lineage>
        <taxon>Bacteria</taxon>
        <taxon>Pseudomonadati</taxon>
        <taxon>Bacteroidota</taxon>
        <taxon>Sphingobacteriia</taxon>
        <taxon>Sphingobacteriales</taxon>
        <taxon>Sphingobacteriaceae</taxon>
        <taxon>Mucilaginibacter</taxon>
    </lineage>
</organism>
<sequence length="1090" mass="118596">MFKSLLLKGRYLGLLLCCLVSSLVVTAQTKYKGKVIGSDDKLPVVGASIRVKGTSTGTVTDVNGDFTLTLSPGNTLVVSYIGYQTTEVKVGTDVNLRVTLQSGSSTLNEVVVTGYGSQRKKDITGSVAVVNVASLKTVPSGNTTSLLQGQAAGVTVTNSGNPGGGTSVNIRGISSIYSTAPLVIIDGTQGNLDNVNPNDIESIQVLKDAGAASVYGVRGSNGVVVVTTKKGKSGVATITYDGMYGTQRPLADGFKLAGTQTYMQAVYESFKNSNALTTNTQFDPKNTKTWTIPDFIQPAGARIGDPGTTADWYNLNPLNGNPLDPNRLAPNGIDKLGVNNITMANKVGTDWFHEIFKPAPIQSHNITASGGSDKSTYLFSLGYYNQQGTLIDTYIKRYSTRVNTNFNIGKNIRVGENAYIFYKRNPNVSNNQNEGNGISYIYREPPIIPVYDIMGNYAGTRPGSLGNSSNPVAVQERKKNDRNNNWDITGNVFAEVDFLKHFTVRTQFGGTVDNYYYYYFTPTAYENSEGNTTNNSFTEVAGYNSSYTWTNQLSYNQQFGKHSIKAFVATEAITNYGRGIRAGNTTYNLSYDPNYVTVANGTGTPTNGVDQLYNNTLYSQFGQVNYNYDEKYYLSGIVRHDGSSFFAPGHQYGTFTSITGAWRISKENFLKNVSWLNDFKIRGGYGSLGSLSGVNQQQSNAYSLYAQSNGNANYDITGTGNSTVTGLYNSQIGNLATTWETDKVTNVGFDATFINNKFTLSVELYKKDISGLLFPSSLFASQGGASAPYVNGGNITNKGIDIDFGYHGVAGNGLKYDIGVNFSHYSNKMVSLGGNLKYKDYNSSGSTRLQNFVRLQPGQPVGEFFGYKVQGLFQNQAEVDAAPTQNGKAPGTFRYVDVNNDGVINDQDRTFIGNPNPKFTGGLTLGASYKGFDFNAFFYGTYGNKVVNYIKYWTYFPQVFNGNVSADILGPNVWREGADNSHATVPQLSRNASTSTSGVFNSFYVENGSYLRLKSLTLGYTIPQSKIKSLGINRIRVYLLANNLFTITKYKGLDPELQNSNLQDNTSFGIDFGNYPANQKIYNVGVNATF</sequence>
<gene>
    <name evidence="4" type="ORF">DIU31_017200</name>
    <name evidence="5" type="ORF">J3L21_10285</name>
</gene>
<dbReference type="Pfam" id="PF07715">
    <property type="entry name" value="Plug"/>
    <property type="match status" value="1"/>
</dbReference>
<keyword evidence="2" id="KW-0732">Signal</keyword>
<dbReference type="RefSeq" id="WP_112652217.1">
    <property type="nucleotide sequence ID" value="NZ_CP043451.1"/>
</dbReference>
<dbReference type="SUPFAM" id="SSF49464">
    <property type="entry name" value="Carboxypeptidase regulatory domain-like"/>
    <property type="match status" value="1"/>
</dbReference>
<dbReference type="NCBIfam" id="TIGR04056">
    <property type="entry name" value="OMP_RagA_SusC"/>
    <property type="match status" value="1"/>
</dbReference>
<comment type="subcellular location">
    <subcellularLocation>
        <location evidence="1">Cell outer membrane</location>
        <topology evidence="1">Multi-pass membrane protein</topology>
    </subcellularLocation>
</comment>
<comment type="similarity">
    <text evidence="1">Belongs to the TonB-dependent receptor family.</text>
</comment>
<keyword evidence="7" id="KW-1185">Reference proteome</keyword>
<evidence type="ECO:0000259" key="3">
    <source>
        <dbReference type="Pfam" id="PF07715"/>
    </source>
</evidence>
<reference evidence="5 7" key="2">
    <citation type="submission" date="2021-03" db="EMBL/GenBank/DDBJ databases">
        <title>Mucilaginibacter strains isolated from gold and copper mining confer multi heavy-metal resistance.</title>
        <authorList>
            <person name="Li Y."/>
        </authorList>
    </citation>
    <scope>NUCLEOTIDE SEQUENCE [LARGE SCALE GENOMIC DNA]</scope>
    <source>
        <strain evidence="5 7">P2-4</strain>
    </source>
</reference>
<dbReference type="Proteomes" id="UP000250557">
    <property type="component" value="Chromosome"/>
</dbReference>
<dbReference type="InterPro" id="IPR023997">
    <property type="entry name" value="TonB-dep_OMP_SusC/RagA_CS"/>
</dbReference>
<keyword evidence="1" id="KW-1134">Transmembrane beta strand</keyword>
<dbReference type="InterPro" id="IPR023996">
    <property type="entry name" value="TonB-dep_OMP_SusC/RagA"/>
</dbReference>
<dbReference type="AlphaFoldDB" id="A0AAE6JG83"/>
<dbReference type="InterPro" id="IPR008969">
    <property type="entry name" value="CarboxyPept-like_regulatory"/>
</dbReference>
<feature type="domain" description="TonB-dependent receptor plug" evidence="3">
    <location>
        <begin position="120"/>
        <end position="223"/>
    </location>
</feature>
<dbReference type="InterPro" id="IPR039426">
    <property type="entry name" value="TonB-dep_rcpt-like"/>
</dbReference>
<accession>A0AAE6JG83</accession>
<feature type="chain" id="PRO_5042074453" evidence="2">
    <location>
        <begin position="28"/>
        <end position="1090"/>
    </location>
</feature>
<evidence type="ECO:0000313" key="6">
    <source>
        <dbReference type="Proteomes" id="UP000250557"/>
    </source>
</evidence>
<dbReference type="SUPFAM" id="SSF56935">
    <property type="entry name" value="Porins"/>
    <property type="match status" value="1"/>
</dbReference>
<reference evidence="4 6" key="1">
    <citation type="submission" date="2019-08" db="EMBL/GenBank/DDBJ databases">
        <title>Comparative genome analysis confer to the adaptation heavy metal polluted environment.</title>
        <authorList>
            <person name="Li Y."/>
        </authorList>
    </citation>
    <scope>NUCLEOTIDE SEQUENCE [LARGE SCALE GENOMIC DNA]</scope>
    <source>
        <strain evidence="4 6">P2</strain>
    </source>
</reference>
<name>A0AAE6JG83_9SPHI</name>
<dbReference type="NCBIfam" id="TIGR04057">
    <property type="entry name" value="SusC_RagA_signa"/>
    <property type="match status" value="1"/>
</dbReference>
<dbReference type="InterPro" id="IPR012910">
    <property type="entry name" value="Plug_dom"/>
</dbReference>
<dbReference type="GO" id="GO:0009279">
    <property type="term" value="C:cell outer membrane"/>
    <property type="evidence" value="ECO:0007669"/>
    <property type="project" value="UniProtKB-SubCell"/>
</dbReference>
<dbReference type="InterPro" id="IPR037066">
    <property type="entry name" value="Plug_dom_sf"/>
</dbReference>
<evidence type="ECO:0000256" key="2">
    <source>
        <dbReference type="SAM" id="SignalP"/>
    </source>
</evidence>
<keyword evidence="1" id="KW-0998">Cell outer membrane</keyword>
<evidence type="ECO:0000256" key="1">
    <source>
        <dbReference type="PROSITE-ProRule" id="PRU01360"/>
    </source>
</evidence>
<feature type="signal peptide" evidence="2">
    <location>
        <begin position="1"/>
        <end position="27"/>
    </location>
</feature>
<keyword evidence="1" id="KW-0813">Transport</keyword>
<dbReference type="Gene3D" id="2.170.130.10">
    <property type="entry name" value="TonB-dependent receptor, plug domain"/>
    <property type="match status" value="1"/>
</dbReference>
<proteinExistence type="inferred from homology"/>
<dbReference type="Gene3D" id="2.60.40.1120">
    <property type="entry name" value="Carboxypeptidase-like, regulatory domain"/>
    <property type="match status" value="1"/>
</dbReference>
<keyword evidence="4" id="KW-0675">Receptor</keyword>
<keyword evidence="1" id="KW-0812">Transmembrane</keyword>
<dbReference type="EMBL" id="CP071880">
    <property type="protein sequence ID" value="QTE52309.1"/>
    <property type="molecule type" value="Genomic_DNA"/>
</dbReference>
<dbReference type="PROSITE" id="PS52016">
    <property type="entry name" value="TONB_DEPENDENT_REC_3"/>
    <property type="match status" value="1"/>
</dbReference>
<evidence type="ECO:0000313" key="7">
    <source>
        <dbReference type="Proteomes" id="UP000663940"/>
    </source>
</evidence>
<evidence type="ECO:0000313" key="5">
    <source>
        <dbReference type="EMBL" id="QTE52309.1"/>
    </source>
</evidence>
<dbReference type="Pfam" id="PF13715">
    <property type="entry name" value="CarbopepD_reg_2"/>
    <property type="match status" value="1"/>
</dbReference>
<evidence type="ECO:0000313" key="4">
    <source>
        <dbReference type="EMBL" id="QEM05169.1"/>
    </source>
</evidence>
<dbReference type="Proteomes" id="UP000663940">
    <property type="component" value="Chromosome"/>
</dbReference>